<gene>
    <name evidence="2" type="ORF">S01H4_03592</name>
</gene>
<organism evidence="2">
    <name type="scientific">marine sediment metagenome</name>
    <dbReference type="NCBI Taxonomy" id="412755"/>
    <lineage>
        <taxon>unclassified sequences</taxon>
        <taxon>metagenomes</taxon>
        <taxon>ecological metagenomes</taxon>
    </lineage>
</organism>
<protein>
    <submittedName>
        <fullName evidence="2">Uncharacterized protein</fullName>
    </submittedName>
</protein>
<dbReference type="EMBL" id="BART01000895">
    <property type="protein sequence ID" value="GAG58363.1"/>
    <property type="molecule type" value="Genomic_DNA"/>
</dbReference>
<sequence length="50" mass="5657">MKLKIGKEEVKGFSNPVKKAERTNDWAWWTLFGAVIVMGVLVILKILGKI</sequence>
<keyword evidence="1" id="KW-0812">Transmembrane</keyword>
<evidence type="ECO:0000313" key="2">
    <source>
        <dbReference type="EMBL" id="GAG58363.1"/>
    </source>
</evidence>
<proteinExistence type="predicted"/>
<keyword evidence="1" id="KW-1133">Transmembrane helix</keyword>
<evidence type="ECO:0000256" key="1">
    <source>
        <dbReference type="SAM" id="Phobius"/>
    </source>
</evidence>
<reference evidence="2" key="1">
    <citation type="journal article" date="2014" name="Front. Microbiol.">
        <title>High frequency of phylogenetically diverse reductive dehalogenase-homologous genes in deep subseafloor sedimentary metagenomes.</title>
        <authorList>
            <person name="Kawai M."/>
            <person name="Futagami T."/>
            <person name="Toyoda A."/>
            <person name="Takaki Y."/>
            <person name="Nishi S."/>
            <person name="Hori S."/>
            <person name="Arai W."/>
            <person name="Tsubouchi T."/>
            <person name="Morono Y."/>
            <person name="Uchiyama I."/>
            <person name="Ito T."/>
            <person name="Fujiyama A."/>
            <person name="Inagaki F."/>
            <person name="Takami H."/>
        </authorList>
    </citation>
    <scope>NUCLEOTIDE SEQUENCE</scope>
    <source>
        <strain evidence="2">Expedition CK06-06</strain>
    </source>
</reference>
<feature type="transmembrane region" description="Helical" evidence="1">
    <location>
        <begin position="26"/>
        <end position="47"/>
    </location>
</feature>
<comment type="caution">
    <text evidence="2">The sequence shown here is derived from an EMBL/GenBank/DDBJ whole genome shotgun (WGS) entry which is preliminary data.</text>
</comment>
<keyword evidence="1" id="KW-0472">Membrane</keyword>
<dbReference type="AlphaFoldDB" id="X0ZDF2"/>
<accession>X0ZDF2</accession>
<name>X0ZDF2_9ZZZZ</name>